<proteinExistence type="inferred from homology"/>
<name>A0ABQ3YES6_9ACTN</name>
<evidence type="ECO:0000313" key="4">
    <source>
        <dbReference type="Proteomes" id="UP000609879"/>
    </source>
</evidence>
<gene>
    <name evidence="3" type="ORF">Ade02nite_71350</name>
</gene>
<accession>A0ABQ3YES6</accession>
<comment type="similarity">
    <text evidence="1">Belongs to the universal stress protein A family.</text>
</comment>
<feature type="domain" description="UspA" evidence="2">
    <location>
        <begin position="150"/>
        <end position="283"/>
    </location>
</feature>
<protein>
    <submittedName>
        <fullName evidence="3">Universal stress protein</fullName>
    </submittedName>
</protein>
<reference evidence="3 4" key="1">
    <citation type="submission" date="2021-01" db="EMBL/GenBank/DDBJ databases">
        <title>Whole genome shotgun sequence of Actinoplanes deccanensis NBRC 13994.</title>
        <authorList>
            <person name="Komaki H."/>
            <person name="Tamura T."/>
        </authorList>
    </citation>
    <scope>NUCLEOTIDE SEQUENCE [LARGE SCALE GENOMIC DNA]</scope>
    <source>
        <strain evidence="3 4">NBRC 13994</strain>
    </source>
</reference>
<keyword evidence="4" id="KW-1185">Reference proteome</keyword>
<dbReference type="RefSeq" id="WP_203773446.1">
    <property type="nucleotide sequence ID" value="NZ_BAAABO010000038.1"/>
</dbReference>
<comment type="caution">
    <text evidence="3">The sequence shown here is derived from an EMBL/GenBank/DDBJ whole genome shotgun (WGS) entry which is preliminary data.</text>
</comment>
<dbReference type="Gene3D" id="3.40.50.620">
    <property type="entry name" value="HUPs"/>
    <property type="match status" value="2"/>
</dbReference>
<sequence>MSTKRIIIGYDGSPQSKAAAAWALDEAARTDAPVELFYAYEWPGWAPMASMIPSRAPRPEASIRRAVDGTLAAALGEARRTHPHVPATSTTVDGDAAVSLIDRSAGAGLIVLGAHGHSGVTGLLGSITVAVSAHAHCPVVVVRGAARADRPVVAGIDESPASHAVLGFAFDAASARGVPLHVIRAWAPTIGIMDATPLASGTVPPAIRRPFDELLAGWREKYPAVPVTARAVVRHPAAALTGVSAEAQLLVVGTHGRGRLRGLLLGSVGQHLLRHAECPVAIAHETEG</sequence>
<dbReference type="InterPro" id="IPR014729">
    <property type="entry name" value="Rossmann-like_a/b/a_fold"/>
</dbReference>
<dbReference type="EMBL" id="BOMI01000146">
    <property type="protein sequence ID" value="GID78494.1"/>
    <property type="molecule type" value="Genomic_DNA"/>
</dbReference>
<dbReference type="PRINTS" id="PR01438">
    <property type="entry name" value="UNVRSLSTRESS"/>
</dbReference>
<dbReference type="SUPFAM" id="SSF52402">
    <property type="entry name" value="Adenine nucleotide alpha hydrolases-like"/>
    <property type="match status" value="2"/>
</dbReference>
<feature type="domain" description="UspA" evidence="2">
    <location>
        <begin position="4"/>
        <end position="143"/>
    </location>
</feature>
<organism evidence="3 4">
    <name type="scientific">Paractinoplanes deccanensis</name>
    <dbReference type="NCBI Taxonomy" id="113561"/>
    <lineage>
        <taxon>Bacteria</taxon>
        <taxon>Bacillati</taxon>
        <taxon>Actinomycetota</taxon>
        <taxon>Actinomycetes</taxon>
        <taxon>Micromonosporales</taxon>
        <taxon>Micromonosporaceae</taxon>
        <taxon>Paractinoplanes</taxon>
    </lineage>
</organism>
<dbReference type="PANTHER" id="PTHR46268:SF6">
    <property type="entry name" value="UNIVERSAL STRESS PROTEIN UP12"/>
    <property type="match status" value="1"/>
</dbReference>
<dbReference type="PANTHER" id="PTHR46268">
    <property type="entry name" value="STRESS RESPONSE PROTEIN NHAX"/>
    <property type="match status" value="1"/>
</dbReference>
<evidence type="ECO:0000259" key="2">
    <source>
        <dbReference type="Pfam" id="PF00582"/>
    </source>
</evidence>
<evidence type="ECO:0000313" key="3">
    <source>
        <dbReference type="EMBL" id="GID78494.1"/>
    </source>
</evidence>
<dbReference type="Proteomes" id="UP000609879">
    <property type="component" value="Unassembled WGS sequence"/>
</dbReference>
<evidence type="ECO:0000256" key="1">
    <source>
        <dbReference type="ARBA" id="ARBA00008791"/>
    </source>
</evidence>
<dbReference type="InterPro" id="IPR006016">
    <property type="entry name" value="UspA"/>
</dbReference>
<dbReference type="InterPro" id="IPR006015">
    <property type="entry name" value="Universal_stress_UspA"/>
</dbReference>
<dbReference type="Pfam" id="PF00582">
    <property type="entry name" value="Usp"/>
    <property type="match status" value="2"/>
</dbReference>